<feature type="domain" description="DUF7808" evidence="1">
    <location>
        <begin position="1"/>
        <end position="136"/>
    </location>
</feature>
<organism evidence="4">
    <name type="scientific">Anisakis simplex</name>
    <name type="common">Herring worm</name>
    <dbReference type="NCBI Taxonomy" id="6269"/>
    <lineage>
        <taxon>Eukaryota</taxon>
        <taxon>Metazoa</taxon>
        <taxon>Ecdysozoa</taxon>
        <taxon>Nematoda</taxon>
        <taxon>Chromadorea</taxon>
        <taxon>Rhabditida</taxon>
        <taxon>Spirurina</taxon>
        <taxon>Ascaridomorpha</taxon>
        <taxon>Ascaridoidea</taxon>
        <taxon>Anisakidae</taxon>
        <taxon>Anisakis</taxon>
        <taxon>Anisakis simplex complex</taxon>
    </lineage>
</organism>
<dbReference type="PANTHER" id="PTHR34493">
    <property type="entry name" value="PROTEIN CBG13422-RELATED"/>
    <property type="match status" value="1"/>
</dbReference>
<evidence type="ECO:0000259" key="1">
    <source>
        <dbReference type="Pfam" id="PF25096"/>
    </source>
</evidence>
<sequence>MSCETKDGVGSDKLAKEPAVCKLLLRETGLDGDTNDNKRPALDTNTGCFDETVNGTVRTYCDLLCPNADSVYLIKREPQVHRSCFAFYTQGKEKRGNDWFMWRSGKCRLSEITFTIRCEFAFARKAFPNDEELFAKVRKLT</sequence>
<dbReference type="Pfam" id="PF25096">
    <property type="entry name" value="DUF7808"/>
    <property type="match status" value="1"/>
</dbReference>
<dbReference type="InterPro" id="IPR056710">
    <property type="entry name" value="DUF7808"/>
</dbReference>
<dbReference type="OrthoDB" id="5811728at2759"/>
<keyword evidence="3" id="KW-1185">Reference proteome</keyword>
<accession>A0A0M3JYS0</accession>
<dbReference type="AlphaFoldDB" id="A0A0M3JYS0"/>
<protein>
    <recommendedName>
        <fullName evidence="1">DUF7808 domain-containing protein</fullName>
    </recommendedName>
</protein>
<dbReference type="Proteomes" id="UP000267096">
    <property type="component" value="Unassembled WGS sequence"/>
</dbReference>
<reference evidence="2 3" key="2">
    <citation type="submission" date="2018-11" db="EMBL/GenBank/DDBJ databases">
        <authorList>
            <consortium name="Pathogen Informatics"/>
        </authorList>
    </citation>
    <scope>NUCLEOTIDE SEQUENCE [LARGE SCALE GENOMIC DNA]</scope>
</reference>
<name>A0A0M3JYS0_ANISI</name>
<dbReference type="EMBL" id="UYRR01031301">
    <property type="protein sequence ID" value="VDK48763.1"/>
    <property type="molecule type" value="Genomic_DNA"/>
</dbReference>
<evidence type="ECO:0000313" key="3">
    <source>
        <dbReference type="Proteomes" id="UP000267096"/>
    </source>
</evidence>
<evidence type="ECO:0000313" key="2">
    <source>
        <dbReference type="EMBL" id="VDK48763.1"/>
    </source>
</evidence>
<reference evidence="4" key="1">
    <citation type="submission" date="2017-02" db="UniProtKB">
        <authorList>
            <consortium name="WormBaseParasite"/>
        </authorList>
    </citation>
    <scope>IDENTIFICATION</scope>
</reference>
<gene>
    <name evidence="2" type="ORF">ASIM_LOCUS13037</name>
</gene>
<evidence type="ECO:0000313" key="4">
    <source>
        <dbReference type="WBParaSite" id="ASIM_0001360901-mRNA-1"/>
    </source>
</evidence>
<proteinExistence type="predicted"/>
<dbReference type="WBParaSite" id="ASIM_0001360901-mRNA-1">
    <property type="protein sequence ID" value="ASIM_0001360901-mRNA-1"/>
    <property type="gene ID" value="ASIM_0001360901"/>
</dbReference>